<gene>
    <name evidence="11" type="ORF">SAMN02982985_05315</name>
</gene>
<dbReference type="GO" id="GO:0016020">
    <property type="term" value="C:membrane"/>
    <property type="evidence" value="ECO:0007669"/>
    <property type="project" value="UniProtKB-SubCell"/>
</dbReference>
<dbReference type="OrthoDB" id="9766486at2"/>
<dbReference type="Pfam" id="PF00501">
    <property type="entry name" value="AMP-binding"/>
    <property type="match status" value="1"/>
</dbReference>
<evidence type="ECO:0000256" key="8">
    <source>
        <dbReference type="ARBA" id="ARBA00042773"/>
    </source>
</evidence>
<evidence type="ECO:0000259" key="9">
    <source>
        <dbReference type="Pfam" id="PF00501"/>
    </source>
</evidence>
<dbReference type="CDD" id="cd05936">
    <property type="entry name" value="FC-FACS_FadD_like"/>
    <property type="match status" value="1"/>
</dbReference>
<keyword evidence="5" id="KW-0472">Membrane</keyword>
<dbReference type="AlphaFoldDB" id="A0A1I4TRF8"/>
<organism evidence="11 12">
    <name type="scientific">Rugamonas rubra</name>
    <dbReference type="NCBI Taxonomy" id="758825"/>
    <lineage>
        <taxon>Bacteria</taxon>
        <taxon>Pseudomonadati</taxon>
        <taxon>Pseudomonadota</taxon>
        <taxon>Betaproteobacteria</taxon>
        <taxon>Burkholderiales</taxon>
        <taxon>Oxalobacteraceae</taxon>
        <taxon>Telluria group</taxon>
        <taxon>Rugamonas</taxon>
    </lineage>
</organism>
<feature type="domain" description="AMP-binding enzyme C-terminal" evidence="10">
    <location>
        <begin position="481"/>
        <end position="556"/>
    </location>
</feature>
<comment type="subcellular location">
    <subcellularLocation>
        <location evidence="1">Membrane</location>
        <topology evidence="1">Peripheral membrane protein</topology>
    </subcellularLocation>
</comment>
<accession>A0A1I4TRF8</accession>
<comment type="similarity">
    <text evidence="3">Belongs to the ATP-dependent AMP-binding enzyme family.</text>
</comment>
<dbReference type="PROSITE" id="PS00455">
    <property type="entry name" value="AMP_BINDING"/>
    <property type="match status" value="1"/>
</dbReference>
<evidence type="ECO:0000313" key="11">
    <source>
        <dbReference type="EMBL" id="SFM79275.1"/>
    </source>
</evidence>
<dbReference type="InterPro" id="IPR025110">
    <property type="entry name" value="AMP-bd_C"/>
</dbReference>
<evidence type="ECO:0000256" key="6">
    <source>
        <dbReference type="ARBA" id="ARBA00026121"/>
    </source>
</evidence>
<evidence type="ECO:0000256" key="1">
    <source>
        <dbReference type="ARBA" id="ARBA00004170"/>
    </source>
</evidence>
<dbReference type="STRING" id="758825.SAMN02982985_05315"/>
<evidence type="ECO:0000256" key="2">
    <source>
        <dbReference type="ARBA" id="ARBA00005005"/>
    </source>
</evidence>
<dbReference type="PANTHER" id="PTHR43767">
    <property type="entry name" value="LONG-CHAIN-FATTY-ACID--COA LIGASE"/>
    <property type="match status" value="1"/>
</dbReference>
<evidence type="ECO:0000256" key="4">
    <source>
        <dbReference type="ARBA" id="ARBA00022598"/>
    </source>
</evidence>
<dbReference type="Pfam" id="PF13193">
    <property type="entry name" value="AMP-binding_C"/>
    <property type="match status" value="1"/>
</dbReference>
<protein>
    <recommendedName>
        <fullName evidence="7">Long-chain-fatty-acid--CoA ligase</fullName>
        <ecNumber evidence="6">6.2.1.3</ecNumber>
    </recommendedName>
    <alternativeName>
        <fullName evidence="8">Long-chain acyl-CoA synthetase</fullName>
    </alternativeName>
</protein>
<evidence type="ECO:0000256" key="7">
    <source>
        <dbReference type="ARBA" id="ARBA00039545"/>
    </source>
</evidence>
<dbReference type="FunFam" id="3.40.50.12780:FF:000003">
    <property type="entry name" value="Long-chain-fatty-acid--CoA ligase FadD"/>
    <property type="match status" value="1"/>
</dbReference>
<dbReference type="SUPFAM" id="SSF56801">
    <property type="entry name" value="Acetyl-CoA synthetase-like"/>
    <property type="match status" value="1"/>
</dbReference>
<dbReference type="Gene3D" id="3.40.50.12780">
    <property type="entry name" value="N-terminal domain of ligase-like"/>
    <property type="match status" value="1"/>
</dbReference>
<proteinExistence type="inferred from homology"/>
<dbReference type="PANTHER" id="PTHR43767:SF8">
    <property type="entry name" value="LONG-CHAIN-FATTY-ACID--COA LIGASE"/>
    <property type="match status" value="1"/>
</dbReference>
<dbReference type="InterPro" id="IPR000873">
    <property type="entry name" value="AMP-dep_synth/lig_dom"/>
</dbReference>
<dbReference type="RefSeq" id="WP_093390739.1">
    <property type="nucleotide sequence ID" value="NZ_FOTW01000033.1"/>
</dbReference>
<evidence type="ECO:0000313" key="12">
    <source>
        <dbReference type="Proteomes" id="UP000199470"/>
    </source>
</evidence>
<keyword evidence="4" id="KW-0436">Ligase</keyword>
<dbReference type="Gene3D" id="3.30.300.30">
    <property type="match status" value="1"/>
</dbReference>
<dbReference type="EC" id="6.2.1.3" evidence="6"/>
<reference evidence="11 12" key="1">
    <citation type="submission" date="2016-10" db="EMBL/GenBank/DDBJ databases">
        <authorList>
            <person name="de Groot N.N."/>
        </authorList>
    </citation>
    <scope>NUCLEOTIDE SEQUENCE [LARGE SCALE GENOMIC DNA]</scope>
    <source>
        <strain evidence="11 12">ATCC 43154</strain>
    </source>
</reference>
<dbReference type="InterPro" id="IPR050237">
    <property type="entry name" value="ATP-dep_AMP-bd_enzyme"/>
</dbReference>
<dbReference type="Proteomes" id="UP000199470">
    <property type="component" value="Unassembled WGS sequence"/>
</dbReference>
<sequence>MEQTRKQARKQANDKLWLDSYPAGIPFEVDVHRFANLIDMLDAACARFPQHVAFSNQGSSITYAELDTLSRRFAGYLQHDVGLLKGERVAIMLPNLLQYPVVLFGVLRAGGVVVNTNPLYTERELLYQLNDSGASCIVVLENFAHTLEQVVHSSALRSVITSQVGDLLNFPRAQLTNFVLRHVRHMVPDWHMAEARPLPKALHEGEHIALRPVALAPDDLAFLQYTGGTTGTPKGAMLSHANLVANVLQTSAWIGNVMQDGEETAILPLPLYHVFALMGMLTFLHLGANSVLVTDPRDTAGLVHLLRYTKASAIIGVNTLFKALLNAPGIAQAAAHRLKLTIAGGMAVQRVVADKWQDVFGAPIVEGYGLTESSPIATANRLDLAEYTGSIGLPLPSTEVAILDDDGSALAQGEVGEIAVRGPQVMRGYWKRPDDSAAVLTADGWLRTGDIGVMDPRGYVKLLDRKKDVIIVSGFKVFPNEVEDVAVACPGVLEAVAVGAADERSGEVVKLVVLRQDATLDADTLLAHCKRNLTGYKVPKYVVFREQPLPKSAVGKILRRLVQAEMNAPTAAPAPQSVA</sequence>
<dbReference type="InterPro" id="IPR020845">
    <property type="entry name" value="AMP-binding_CS"/>
</dbReference>
<name>A0A1I4TRF8_9BURK</name>
<feature type="domain" description="AMP-dependent synthetase/ligase" evidence="9">
    <location>
        <begin position="42"/>
        <end position="430"/>
    </location>
</feature>
<evidence type="ECO:0000256" key="3">
    <source>
        <dbReference type="ARBA" id="ARBA00006432"/>
    </source>
</evidence>
<comment type="pathway">
    <text evidence="2">Lipid metabolism; fatty acid beta-oxidation.</text>
</comment>
<dbReference type="EMBL" id="FOTW01000033">
    <property type="protein sequence ID" value="SFM79275.1"/>
    <property type="molecule type" value="Genomic_DNA"/>
</dbReference>
<dbReference type="GO" id="GO:0004467">
    <property type="term" value="F:long-chain fatty acid-CoA ligase activity"/>
    <property type="evidence" value="ECO:0007669"/>
    <property type="project" value="UniProtKB-EC"/>
</dbReference>
<dbReference type="InterPro" id="IPR042099">
    <property type="entry name" value="ANL_N_sf"/>
</dbReference>
<keyword evidence="12" id="KW-1185">Reference proteome</keyword>
<evidence type="ECO:0000259" key="10">
    <source>
        <dbReference type="Pfam" id="PF13193"/>
    </source>
</evidence>
<evidence type="ECO:0000256" key="5">
    <source>
        <dbReference type="ARBA" id="ARBA00023136"/>
    </source>
</evidence>
<dbReference type="InterPro" id="IPR045851">
    <property type="entry name" value="AMP-bd_C_sf"/>
</dbReference>